<evidence type="ECO:0000313" key="2">
    <source>
        <dbReference type="Proteomes" id="UP000184485"/>
    </source>
</evidence>
<dbReference type="Pfam" id="PF09939">
    <property type="entry name" value="DUF2171"/>
    <property type="match status" value="1"/>
</dbReference>
<dbReference type="RefSeq" id="WP_073057981.1">
    <property type="nucleotide sequence ID" value="NZ_FQUP01000007.1"/>
</dbReference>
<dbReference type="OrthoDB" id="9803697at2"/>
<dbReference type="AlphaFoldDB" id="A0A1M5M546"/>
<accession>A0A1M5M546</accession>
<reference evidence="1 2" key="1">
    <citation type="submission" date="2016-11" db="EMBL/GenBank/DDBJ databases">
        <authorList>
            <person name="Jaros S."/>
            <person name="Januszkiewicz K."/>
            <person name="Wedrychowicz H."/>
        </authorList>
    </citation>
    <scope>NUCLEOTIDE SEQUENCE [LARGE SCALE GENOMIC DNA]</scope>
    <source>
        <strain evidence="1 2">DSM 19436</strain>
    </source>
</reference>
<dbReference type="InterPro" id="IPR018684">
    <property type="entry name" value="DUF2171"/>
</dbReference>
<protein>
    <recommendedName>
        <fullName evidence="3">DUF2171 domain-containing protein</fullName>
    </recommendedName>
</protein>
<dbReference type="STRING" id="1122133.SAMN02745157_4691"/>
<evidence type="ECO:0000313" key="1">
    <source>
        <dbReference type="EMBL" id="SHG72360.1"/>
    </source>
</evidence>
<keyword evidence="2" id="KW-1185">Reference proteome</keyword>
<dbReference type="EMBL" id="FQUP01000007">
    <property type="protein sequence ID" value="SHG72360.1"/>
    <property type="molecule type" value="Genomic_DNA"/>
</dbReference>
<evidence type="ECO:0008006" key="3">
    <source>
        <dbReference type="Google" id="ProtNLM"/>
    </source>
</evidence>
<gene>
    <name evidence="1" type="ORF">SAMN02745157_4691</name>
</gene>
<organism evidence="1 2">
    <name type="scientific">Kaistia soli DSM 19436</name>
    <dbReference type="NCBI Taxonomy" id="1122133"/>
    <lineage>
        <taxon>Bacteria</taxon>
        <taxon>Pseudomonadati</taxon>
        <taxon>Pseudomonadota</taxon>
        <taxon>Alphaproteobacteria</taxon>
        <taxon>Hyphomicrobiales</taxon>
        <taxon>Kaistiaceae</taxon>
        <taxon>Kaistia</taxon>
    </lineage>
</organism>
<dbReference type="Proteomes" id="UP000184485">
    <property type="component" value="Unassembled WGS sequence"/>
</dbReference>
<name>A0A1M5M546_9HYPH</name>
<proteinExistence type="predicted"/>
<sequence>MINSNMILSRMQVLDSRGNRVGFVDRVLPDNEIKLTRRDSPDGLHHYIPLDWVSEVDSAVRLSKCCAEIFRDRV</sequence>